<reference evidence="6" key="1">
    <citation type="journal article" date="2019" name="Int. J. Syst. Evol. Microbiol.">
        <title>The Global Catalogue of Microorganisms (GCM) 10K type strain sequencing project: providing services to taxonomists for standard genome sequencing and annotation.</title>
        <authorList>
            <consortium name="The Broad Institute Genomics Platform"/>
            <consortium name="The Broad Institute Genome Sequencing Center for Infectious Disease"/>
            <person name="Wu L."/>
            <person name="Ma J."/>
        </authorList>
    </citation>
    <scope>NUCLEOTIDE SEQUENCE [LARGE SCALE GENOMIC DNA]</scope>
    <source>
        <strain evidence="6">CCM 2767</strain>
    </source>
</reference>
<evidence type="ECO:0000256" key="3">
    <source>
        <dbReference type="SAM" id="SignalP"/>
    </source>
</evidence>
<feature type="domain" description="Glycine zipper 2TM" evidence="4">
    <location>
        <begin position="66"/>
        <end position="107"/>
    </location>
</feature>
<protein>
    <recommendedName>
        <fullName evidence="4">Glycine zipper 2TM domain-containing protein</fullName>
    </recommendedName>
</protein>
<comment type="subcellular location">
    <subcellularLocation>
        <location evidence="1">Membrane</location>
    </subcellularLocation>
</comment>
<name>A0A8J3AS86_9BURK</name>
<dbReference type="EMBL" id="BMDI01000001">
    <property type="protein sequence ID" value="GGI15686.1"/>
    <property type="molecule type" value="Genomic_DNA"/>
</dbReference>
<comment type="caution">
    <text evidence="5">The sequence shown here is derived from an EMBL/GenBank/DDBJ whole genome shotgun (WGS) entry which is preliminary data.</text>
</comment>
<dbReference type="InterPro" id="IPR051407">
    <property type="entry name" value="Bact_OM_lipoprot/Surf_antigen"/>
</dbReference>
<evidence type="ECO:0000256" key="2">
    <source>
        <dbReference type="ARBA" id="ARBA00023136"/>
    </source>
</evidence>
<keyword evidence="6" id="KW-1185">Reference proteome</keyword>
<gene>
    <name evidence="5" type="ORF">GCM10008066_00140</name>
</gene>
<keyword evidence="3" id="KW-0732">Signal</keyword>
<feature type="chain" id="PRO_5035220141" description="Glycine zipper 2TM domain-containing protein" evidence="3">
    <location>
        <begin position="20"/>
        <end position="155"/>
    </location>
</feature>
<evidence type="ECO:0000256" key="1">
    <source>
        <dbReference type="ARBA" id="ARBA00004370"/>
    </source>
</evidence>
<dbReference type="GO" id="GO:0019867">
    <property type="term" value="C:outer membrane"/>
    <property type="evidence" value="ECO:0007669"/>
    <property type="project" value="InterPro"/>
</dbReference>
<dbReference type="PANTHER" id="PTHR35603">
    <property type="match status" value="1"/>
</dbReference>
<dbReference type="AlphaFoldDB" id="A0A8J3AS86"/>
<accession>A0A8J3AS86</accession>
<feature type="signal peptide" evidence="3">
    <location>
        <begin position="1"/>
        <end position="19"/>
    </location>
</feature>
<dbReference type="PANTHER" id="PTHR35603:SF2">
    <property type="entry name" value="OUTER MEMBRANE LIPOPROTEIN"/>
    <property type="match status" value="1"/>
</dbReference>
<dbReference type="Proteomes" id="UP000642180">
    <property type="component" value="Unassembled WGS sequence"/>
</dbReference>
<dbReference type="InterPro" id="IPR008816">
    <property type="entry name" value="Gly_zipper_2TM_dom"/>
</dbReference>
<proteinExistence type="predicted"/>
<evidence type="ECO:0000313" key="6">
    <source>
        <dbReference type="Proteomes" id="UP000642180"/>
    </source>
</evidence>
<dbReference type="Pfam" id="PF05433">
    <property type="entry name" value="Rick_17kDa_Anti"/>
    <property type="match status" value="1"/>
</dbReference>
<dbReference type="RefSeq" id="WP_188379244.1">
    <property type="nucleotide sequence ID" value="NZ_BMDI01000001.1"/>
</dbReference>
<dbReference type="PROSITE" id="PS51257">
    <property type="entry name" value="PROKAR_LIPOPROTEIN"/>
    <property type="match status" value="1"/>
</dbReference>
<evidence type="ECO:0000259" key="4">
    <source>
        <dbReference type="Pfam" id="PF05433"/>
    </source>
</evidence>
<keyword evidence="2" id="KW-0472">Membrane</keyword>
<organism evidence="5 6">
    <name type="scientific">Oxalicibacterium faecigallinarum</name>
    <dbReference type="NCBI Taxonomy" id="573741"/>
    <lineage>
        <taxon>Bacteria</taxon>
        <taxon>Pseudomonadati</taxon>
        <taxon>Pseudomonadota</taxon>
        <taxon>Betaproteobacteria</taxon>
        <taxon>Burkholderiales</taxon>
        <taxon>Oxalobacteraceae</taxon>
        <taxon>Oxalicibacterium</taxon>
    </lineage>
</organism>
<evidence type="ECO:0000313" key="5">
    <source>
        <dbReference type="EMBL" id="GGI15686.1"/>
    </source>
</evidence>
<sequence length="155" mass="15787">MKTTKITMAAVIASAAVLAGCAAGPTYNDPGAARYPASQAPAYNAAYGVIDSIQIVQQEVDSRGVGGAIIGGVVGGVLGNQVGKGSGRAVATTAGVVGGAMVGNNIQKGRAGVREAYQINIRGDNGGYFSVVQESVVDLRVGDRVRVENNRVFRY</sequence>